<dbReference type="AlphaFoldDB" id="A0ABD1ZVF6"/>
<name>A0ABD1ZVF6_VESSQ</name>
<accession>A0ABD1ZVF6</accession>
<dbReference type="EMBL" id="JAUDFV010000166">
    <property type="protein sequence ID" value="KAL2712351.1"/>
    <property type="molecule type" value="Genomic_DNA"/>
</dbReference>
<comment type="caution">
    <text evidence="1">The sequence shown here is derived from an EMBL/GenBank/DDBJ whole genome shotgun (WGS) entry which is preliminary data.</text>
</comment>
<evidence type="ECO:0000313" key="2">
    <source>
        <dbReference type="Proteomes" id="UP001607302"/>
    </source>
</evidence>
<dbReference type="Proteomes" id="UP001607302">
    <property type="component" value="Unassembled WGS sequence"/>
</dbReference>
<gene>
    <name evidence="1" type="ORF">V1478_017874</name>
</gene>
<protein>
    <submittedName>
        <fullName evidence="1">Uncharacterized protein</fullName>
    </submittedName>
</protein>
<evidence type="ECO:0000313" key="1">
    <source>
        <dbReference type="EMBL" id="KAL2712351.1"/>
    </source>
</evidence>
<sequence>MDKSAYCFRLVRLCQQCQRFFSRGARAIRKKKIQRKKDTDATGSRMELSKVWLGLMKPDDTYILTFIVQTSAVIFAKATKDRTQWHKIKVNYGRVEWDVVHDVSMSASFARSTKRVSRAGSYKSSSVSAWTDASKNRSEIVEEYRSVFRKKKVDEDAWRT</sequence>
<reference evidence="1 2" key="1">
    <citation type="journal article" date="2024" name="Ann. Entomol. Soc. Am.">
        <title>Genomic analyses of the southern and eastern yellowjacket wasps (Hymenoptera: Vespidae) reveal evolutionary signatures of social life.</title>
        <authorList>
            <person name="Catto M.A."/>
            <person name="Caine P.B."/>
            <person name="Orr S.E."/>
            <person name="Hunt B.G."/>
            <person name="Goodisman M.A.D."/>
        </authorList>
    </citation>
    <scope>NUCLEOTIDE SEQUENCE [LARGE SCALE GENOMIC DNA]</scope>
    <source>
        <strain evidence="1">233</strain>
        <tissue evidence="1">Head and thorax</tissue>
    </source>
</reference>
<proteinExistence type="predicted"/>
<organism evidence="1 2">
    <name type="scientific">Vespula squamosa</name>
    <name type="common">Southern yellow jacket</name>
    <name type="synonym">Wasp</name>
    <dbReference type="NCBI Taxonomy" id="30214"/>
    <lineage>
        <taxon>Eukaryota</taxon>
        <taxon>Metazoa</taxon>
        <taxon>Ecdysozoa</taxon>
        <taxon>Arthropoda</taxon>
        <taxon>Hexapoda</taxon>
        <taxon>Insecta</taxon>
        <taxon>Pterygota</taxon>
        <taxon>Neoptera</taxon>
        <taxon>Endopterygota</taxon>
        <taxon>Hymenoptera</taxon>
        <taxon>Apocrita</taxon>
        <taxon>Aculeata</taxon>
        <taxon>Vespoidea</taxon>
        <taxon>Vespidae</taxon>
        <taxon>Vespinae</taxon>
        <taxon>Vespula</taxon>
    </lineage>
</organism>
<keyword evidence="2" id="KW-1185">Reference proteome</keyword>